<reference evidence="2" key="1">
    <citation type="submission" date="2023-06" db="EMBL/GenBank/DDBJ databases">
        <authorList>
            <person name="Zeman M."/>
            <person name="Kubasova T."/>
            <person name="Jahodarova E."/>
            <person name="Nykrynova M."/>
            <person name="Rychlik I."/>
        </authorList>
    </citation>
    <scope>NUCLEOTIDE SEQUENCE</scope>
    <source>
        <strain evidence="2">84_SSukc20</strain>
    </source>
</reference>
<dbReference type="Pfam" id="PF11335">
    <property type="entry name" value="DUF3137"/>
    <property type="match status" value="1"/>
</dbReference>
<feature type="transmembrane region" description="Helical" evidence="1">
    <location>
        <begin position="68"/>
        <end position="86"/>
    </location>
</feature>
<keyword evidence="1" id="KW-0812">Transmembrane</keyword>
<keyword evidence="3" id="KW-1185">Reference proteome</keyword>
<dbReference type="RefSeq" id="WP_204970342.1">
    <property type="nucleotide sequence ID" value="NZ_JAUEII010000026.1"/>
</dbReference>
<evidence type="ECO:0000313" key="2">
    <source>
        <dbReference type="EMBL" id="MDN0050060.1"/>
    </source>
</evidence>
<evidence type="ECO:0000256" key="1">
    <source>
        <dbReference type="SAM" id="Phobius"/>
    </source>
</evidence>
<name>A0ABT7X7K4_9BACE</name>
<feature type="transmembrane region" description="Helical" evidence="1">
    <location>
        <begin position="31"/>
        <end position="56"/>
    </location>
</feature>
<dbReference type="InterPro" id="IPR021484">
    <property type="entry name" value="DUF3137"/>
</dbReference>
<protein>
    <submittedName>
        <fullName evidence="2">DUF3137 domain-containing protein</fullName>
    </submittedName>
</protein>
<comment type="caution">
    <text evidence="2">The sequence shown here is derived from an EMBL/GenBank/DDBJ whole genome shotgun (WGS) entry which is preliminary data.</text>
</comment>
<organism evidence="2 3">
    <name type="scientific">Bacteroides gallinaceum</name>
    <dbReference type="NCBI Taxonomy" id="1462571"/>
    <lineage>
        <taxon>Bacteria</taxon>
        <taxon>Pseudomonadati</taxon>
        <taxon>Bacteroidota</taxon>
        <taxon>Bacteroidia</taxon>
        <taxon>Bacteroidales</taxon>
        <taxon>Bacteroidaceae</taxon>
        <taxon>Bacteroides</taxon>
    </lineage>
</organism>
<keyword evidence="1" id="KW-1133">Transmembrane helix</keyword>
<dbReference type="EMBL" id="JAUEII010000026">
    <property type="protein sequence ID" value="MDN0050060.1"/>
    <property type="molecule type" value="Genomic_DNA"/>
</dbReference>
<gene>
    <name evidence="2" type="ORF">QVO10_11795</name>
</gene>
<reference evidence="2" key="2">
    <citation type="submission" date="2024-05" db="EMBL/GenBank/DDBJ databases">
        <title>Identification and characterization of horizontal gene transfer across gut microbiota members of farm animals based on homology search.</title>
        <authorList>
            <person name="Schwarzerova J."/>
            <person name="Nykrynova M."/>
            <person name="Jureckova K."/>
            <person name="Cejkova D."/>
            <person name="Rychlik I."/>
        </authorList>
    </citation>
    <scope>NUCLEOTIDE SEQUENCE</scope>
    <source>
        <strain evidence="2">84_SSukc20</strain>
    </source>
</reference>
<proteinExistence type="predicted"/>
<sequence length="349" mass="40439">MEQNPIDFKALSRHLRKGLSRVRRLRRVVRCLTAIVYTATLCWFAFCLFGSLLFNYETADYETSMNNWKYIMFGFIAFYIFHYAFMKSFNALNRQENGLMAGILAALFPSARYAPTARMDLKALENSRLFATPGSDVPISSTCYGCVEIPSGDRCITVADVGITSSNKKDFSFFNFLEVPYQYFIRPIFGSRIESTMHSFRGMFGCCALRRTFRGYVMLLPDHLEGKVGYLAQTVQGFKDKYGAKFVHLEDPEFERLFVVYADDEVEARMILTPAMMRRLTELRKSFDRDLMLSFNGNMLYYASETPDGFLRPGRRSLDDERLLEQLYKEIDFCRTVEEEINDNHIGNK</sequence>
<dbReference type="Proteomes" id="UP001167871">
    <property type="component" value="Unassembled WGS sequence"/>
</dbReference>
<accession>A0ABT7X7K4</accession>
<evidence type="ECO:0000313" key="3">
    <source>
        <dbReference type="Proteomes" id="UP001167871"/>
    </source>
</evidence>
<keyword evidence="1" id="KW-0472">Membrane</keyword>